<keyword evidence="2" id="KW-0963">Cytoplasm</keyword>
<organism evidence="8 9">
    <name type="scientific">Devosia geojensis</name>
    <dbReference type="NCBI Taxonomy" id="443610"/>
    <lineage>
        <taxon>Bacteria</taxon>
        <taxon>Pseudomonadati</taxon>
        <taxon>Pseudomonadota</taxon>
        <taxon>Alphaproteobacteria</taxon>
        <taxon>Hyphomicrobiales</taxon>
        <taxon>Devosiaceae</taxon>
        <taxon>Devosia</taxon>
    </lineage>
</organism>
<gene>
    <name evidence="8" type="primary">sseA</name>
    <name evidence="8" type="ORF">VE25_15555</name>
</gene>
<dbReference type="PANTHER" id="PTHR11364:SF27">
    <property type="entry name" value="SULFURTRANSFERASE"/>
    <property type="match status" value="1"/>
</dbReference>
<evidence type="ECO:0000256" key="3">
    <source>
        <dbReference type="ARBA" id="ARBA00022679"/>
    </source>
</evidence>
<name>A0A0F5FRT9_9HYPH</name>
<evidence type="ECO:0000256" key="1">
    <source>
        <dbReference type="ARBA" id="ARBA00004496"/>
    </source>
</evidence>
<proteinExistence type="predicted"/>
<evidence type="ECO:0000256" key="6">
    <source>
        <dbReference type="RuleBase" id="RU000507"/>
    </source>
</evidence>
<evidence type="ECO:0000313" key="8">
    <source>
        <dbReference type="EMBL" id="KKB10902.1"/>
    </source>
</evidence>
<evidence type="ECO:0000256" key="2">
    <source>
        <dbReference type="ARBA" id="ARBA00022490"/>
    </source>
</evidence>
<dbReference type="PATRIC" id="fig|443610.3.peg.1388"/>
<dbReference type="PROSITE" id="PS00380">
    <property type="entry name" value="RHODANESE_1"/>
    <property type="match status" value="1"/>
</dbReference>
<dbReference type="InterPro" id="IPR045078">
    <property type="entry name" value="TST/MPST-like"/>
</dbReference>
<feature type="domain" description="Rhodanese" evidence="7">
    <location>
        <begin position="16"/>
        <end position="133"/>
    </location>
</feature>
<dbReference type="InterPro" id="IPR001307">
    <property type="entry name" value="Thiosulphate_STrfase_CS"/>
</dbReference>
<dbReference type="FunFam" id="3.40.250.10:FF:000015">
    <property type="entry name" value="Sulfurtransferase"/>
    <property type="match status" value="1"/>
</dbReference>
<dbReference type="InterPro" id="IPR036873">
    <property type="entry name" value="Rhodanese-like_dom_sf"/>
</dbReference>
<comment type="caution">
    <text evidence="8">The sequence shown here is derived from an EMBL/GenBank/DDBJ whole genome shotgun (WGS) entry which is preliminary data.</text>
</comment>
<comment type="catalytic activity">
    <reaction evidence="5">
        <text>2-oxo-3-sulfanylpropanoate + [thioredoxin]-dithiol = [thioredoxin]-disulfide + hydrogen sulfide + pyruvate + H(+)</text>
        <dbReference type="Rhea" id="RHEA:21740"/>
        <dbReference type="Rhea" id="RHEA-COMP:10698"/>
        <dbReference type="Rhea" id="RHEA-COMP:10700"/>
        <dbReference type="ChEBI" id="CHEBI:15361"/>
        <dbReference type="ChEBI" id="CHEBI:15378"/>
        <dbReference type="ChEBI" id="CHEBI:29919"/>
        <dbReference type="ChEBI" id="CHEBI:29950"/>
        <dbReference type="ChEBI" id="CHEBI:50058"/>
        <dbReference type="ChEBI" id="CHEBI:57678"/>
        <dbReference type="EC" id="2.8.1.2"/>
    </reaction>
    <physiologicalReaction direction="left-to-right" evidence="5">
        <dbReference type="Rhea" id="RHEA:21741"/>
    </physiologicalReaction>
</comment>
<comment type="subcellular location">
    <subcellularLocation>
        <location evidence="1">Cytoplasm</location>
    </subcellularLocation>
</comment>
<evidence type="ECO:0000256" key="5">
    <source>
        <dbReference type="ARBA" id="ARBA00051793"/>
    </source>
</evidence>
<accession>A0A0F5FRT9</accession>
<evidence type="ECO:0000259" key="7">
    <source>
        <dbReference type="PROSITE" id="PS50206"/>
    </source>
</evidence>
<dbReference type="AlphaFoldDB" id="A0A0F5FRT9"/>
<evidence type="ECO:0000313" key="9">
    <source>
        <dbReference type="Proteomes" id="UP000033632"/>
    </source>
</evidence>
<dbReference type="PANTHER" id="PTHR11364">
    <property type="entry name" value="THIOSULFATE SULFERTANSFERASE"/>
    <property type="match status" value="1"/>
</dbReference>
<dbReference type="STRING" id="443610.VE25_15555"/>
<sequence length="276" mass="29603">MPTPFITTQWLAEHLTDPDLVVVDASWYLPTAGRDAHAEYLAGHIPGAVFFPLDEIADKSTDLPHMLPSPRDFAQAVGMMGIAETMTIVVYDEAGLFSAPRVRWTFQAMGARDVRILAGGGPRWRAEGRPIEMGPVSRPVREFKARFVPEMVADLERVAARSRDGSAQIADARPQARFLGQAPEPRAGLRAGHIPGSVSLPFGELVRDGEMKPAEELTAQIAAAGIDVQKPVITSCGSGVTAAVLALALEIAGAHDVALYDGSWAEWGAREDTEVA</sequence>
<dbReference type="PROSITE" id="PS00683">
    <property type="entry name" value="RHODANESE_2"/>
    <property type="match status" value="1"/>
</dbReference>
<dbReference type="CDD" id="cd01449">
    <property type="entry name" value="TST_Repeat_2"/>
    <property type="match status" value="1"/>
</dbReference>
<dbReference type="Proteomes" id="UP000033632">
    <property type="component" value="Unassembled WGS sequence"/>
</dbReference>
<dbReference type="PROSITE" id="PS50206">
    <property type="entry name" value="RHODANESE_3"/>
    <property type="match status" value="2"/>
</dbReference>
<dbReference type="Pfam" id="PF00581">
    <property type="entry name" value="Rhodanese"/>
    <property type="match status" value="2"/>
</dbReference>
<dbReference type="InterPro" id="IPR001763">
    <property type="entry name" value="Rhodanese-like_dom"/>
</dbReference>
<dbReference type="NCBIfam" id="NF008557">
    <property type="entry name" value="PRK11493.1"/>
    <property type="match status" value="1"/>
</dbReference>
<keyword evidence="8" id="KW-0670">Pyruvate</keyword>
<keyword evidence="9" id="KW-1185">Reference proteome</keyword>
<dbReference type="SMART" id="SM00450">
    <property type="entry name" value="RHOD"/>
    <property type="match status" value="2"/>
</dbReference>
<dbReference type="EMBL" id="JZEX01000128">
    <property type="protein sequence ID" value="KKB10902.1"/>
    <property type="molecule type" value="Genomic_DNA"/>
</dbReference>
<keyword evidence="3 6" id="KW-0808">Transferase</keyword>
<dbReference type="SUPFAM" id="SSF52821">
    <property type="entry name" value="Rhodanese/Cell cycle control phosphatase"/>
    <property type="match status" value="2"/>
</dbReference>
<dbReference type="FunFam" id="3.40.250.10:FF:000001">
    <property type="entry name" value="Sulfurtransferase"/>
    <property type="match status" value="1"/>
</dbReference>
<keyword evidence="4" id="KW-0677">Repeat</keyword>
<evidence type="ECO:0000256" key="4">
    <source>
        <dbReference type="ARBA" id="ARBA00022737"/>
    </source>
</evidence>
<dbReference type="RefSeq" id="WP_046109568.1">
    <property type="nucleotide sequence ID" value="NZ_JZEX01000128.1"/>
</dbReference>
<dbReference type="Gene3D" id="3.40.250.10">
    <property type="entry name" value="Rhodanese-like domain"/>
    <property type="match status" value="2"/>
</dbReference>
<reference evidence="8 9" key="1">
    <citation type="submission" date="2015-03" db="EMBL/GenBank/DDBJ databases">
        <authorList>
            <person name="Hassan Y.I."/>
            <person name="Lepp D."/>
            <person name="Li X.-Z."/>
            <person name="Zhou T."/>
        </authorList>
    </citation>
    <scope>NUCLEOTIDE SEQUENCE [LARGE SCALE GENOMIC DNA]</scope>
    <source>
        <strain evidence="8 9">BD-c194</strain>
    </source>
</reference>
<dbReference type="GO" id="GO:0004792">
    <property type="term" value="F:thiosulfate-cyanide sulfurtransferase activity"/>
    <property type="evidence" value="ECO:0007669"/>
    <property type="project" value="InterPro"/>
</dbReference>
<protein>
    <recommendedName>
        <fullName evidence="6">Sulfurtransferase</fullName>
    </recommendedName>
</protein>
<feature type="domain" description="Rhodanese" evidence="7">
    <location>
        <begin position="163"/>
        <end position="276"/>
    </location>
</feature>
<dbReference type="OrthoDB" id="9781034at2"/>
<dbReference type="GO" id="GO:0016784">
    <property type="term" value="F:3-mercaptopyruvate sulfurtransferase activity"/>
    <property type="evidence" value="ECO:0007669"/>
    <property type="project" value="UniProtKB-EC"/>
</dbReference>
<dbReference type="CDD" id="cd01448">
    <property type="entry name" value="TST_Repeat_1"/>
    <property type="match status" value="1"/>
</dbReference>
<dbReference type="GO" id="GO:0005737">
    <property type="term" value="C:cytoplasm"/>
    <property type="evidence" value="ECO:0007669"/>
    <property type="project" value="UniProtKB-SubCell"/>
</dbReference>